<dbReference type="InterPro" id="IPR044992">
    <property type="entry name" value="ChyE-like"/>
</dbReference>
<organism evidence="2 3">
    <name type="scientific">Clostridium grantii DSM 8605</name>
    <dbReference type="NCBI Taxonomy" id="1121316"/>
    <lineage>
        <taxon>Bacteria</taxon>
        <taxon>Bacillati</taxon>
        <taxon>Bacillota</taxon>
        <taxon>Clostridia</taxon>
        <taxon>Eubacteriales</taxon>
        <taxon>Clostridiaceae</taxon>
        <taxon>Clostridium</taxon>
    </lineage>
</organism>
<dbReference type="CDD" id="cd01741">
    <property type="entry name" value="GATase1_1"/>
    <property type="match status" value="1"/>
</dbReference>
<evidence type="ECO:0000313" key="3">
    <source>
        <dbReference type="Proteomes" id="UP000184447"/>
    </source>
</evidence>
<dbReference type="Proteomes" id="UP000184447">
    <property type="component" value="Unassembled WGS sequence"/>
</dbReference>
<dbReference type="InterPro" id="IPR029062">
    <property type="entry name" value="Class_I_gatase-like"/>
</dbReference>
<gene>
    <name evidence="2" type="ORF">SAMN02745207_00772</name>
</gene>
<dbReference type="Pfam" id="PF00117">
    <property type="entry name" value="GATase"/>
    <property type="match status" value="1"/>
</dbReference>
<dbReference type="PANTHER" id="PTHR42695:SF5">
    <property type="entry name" value="GLUTAMINE AMIDOTRANSFERASE YLR126C-RELATED"/>
    <property type="match status" value="1"/>
</dbReference>
<feature type="domain" description="Glutamine amidotransferase" evidence="1">
    <location>
        <begin position="73"/>
        <end position="211"/>
    </location>
</feature>
<sequence>MIGNNTFLLKEIKDENKKEEIEMNKKILIIQTGDAYDELVNRNLNFHDMILERIKTNQYILSKVFKGEKLPDYQDIDRVIITGAHSMVTDEDSWIEYLSHWLLGIENRNIPVLGICYGHQLLAQVFNGVTSYHSNGPEIGMTEIKLTNRGEKDKLFQGIESTFYGYVTHSQSAIKLPKEAILLAYNDFEPHQSFKIKGCIYGVQFHPEFTADIIKIYAINQKDKIDSFDKTYNNIMEITSGIKILENFMNL</sequence>
<evidence type="ECO:0000313" key="2">
    <source>
        <dbReference type="EMBL" id="SHH33958.1"/>
    </source>
</evidence>
<dbReference type="GO" id="GO:0005829">
    <property type="term" value="C:cytosol"/>
    <property type="evidence" value="ECO:0007669"/>
    <property type="project" value="TreeGrafter"/>
</dbReference>
<dbReference type="OrthoDB" id="9813383at2"/>
<protein>
    <submittedName>
        <fullName evidence="2">GMP synthase (Glutamine-hydrolysing)</fullName>
    </submittedName>
</protein>
<proteinExistence type="predicted"/>
<dbReference type="Gene3D" id="3.40.50.880">
    <property type="match status" value="1"/>
</dbReference>
<dbReference type="NCBIfam" id="NF006562">
    <property type="entry name" value="PRK09065.1"/>
    <property type="match status" value="1"/>
</dbReference>
<dbReference type="PROSITE" id="PS51273">
    <property type="entry name" value="GATASE_TYPE_1"/>
    <property type="match status" value="1"/>
</dbReference>
<keyword evidence="3" id="KW-1185">Reference proteome</keyword>
<dbReference type="AlphaFoldDB" id="A0A1M5S6P5"/>
<dbReference type="SUPFAM" id="SSF52317">
    <property type="entry name" value="Class I glutamine amidotransferase-like"/>
    <property type="match status" value="1"/>
</dbReference>
<reference evidence="2 3" key="1">
    <citation type="submission" date="2016-11" db="EMBL/GenBank/DDBJ databases">
        <authorList>
            <person name="Jaros S."/>
            <person name="Januszkiewicz K."/>
            <person name="Wedrychowicz H."/>
        </authorList>
    </citation>
    <scope>NUCLEOTIDE SEQUENCE [LARGE SCALE GENOMIC DNA]</scope>
    <source>
        <strain evidence="2 3">DSM 8605</strain>
    </source>
</reference>
<dbReference type="PANTHER" id="PTHR42695">
    <property type="entry name" value="GLUTAMINE AMIDOTRANSFERASE YLR126C-RELATED"/>
    <property type="match status" value="1"/>
</dbReference>
<dbReference type="EMBL" id="FQXM01000004">
    <property type="protein sequence ID" value="SHH33958.1"/>
    <property type="molecule type" value="Genomic_DNA"/>
</dbReference>
<name>A0A1M5S6P5_9CLOT</name>
<dbReference type="RefSeq" id="WP_084133389.1">
    <property type="nucleotide sequence ID" value="NZ_FQXM01000004.1"/>
</dbReference>
<evidence type="ECO:0000259" key="1">
    <source>
        <dbReference type="Pfam" id="PF00117"/>
    </source>
</evidence>
<accession>A0A1M5S6P5</accession>
<dbReference type="STRING" id="1121316.SAMN02745207_00772"/>
<dbReference type="InterPro" id="IPR017926">
    <property type="entry name" value="GATASE"/>
</dbReference>